<dbReference type="STRING" id="247633.GP2143_03983"/>
<proteinExistence type="predicted"/>
<dbReference type="PRINTS" id="PR00332">
    <property type="entry name" value="HISTRIAD"/>
</dbReference>
<evidence type="ECO:0000256" key="3">
    <source>
        <dbReference type="PROSITE-ProRule" id="PRU00464"/>
    </source>
</evidence>
<dbReference type="eggNOG" id="COG0537">
    <property type="taxonomic scope" value="Bacteria"/>
</dbReference>
<dbReference type="GO" id="GO:0009117">
    <property type="term" value="P:nucleotide metabolic process"/>
    <property type="evidence" value="ECO:0007669"/>
    <property type="project" value="TreeGrafter"/>
</dbReference>
<evidence type="ECO:0000259" key="4">
    <source>
        <dbReference type="PROSITE" id="PS51084"/>
    </source>
</evidence>
<dbReference type="Proteomes" id="UP000004931">
    <property type="component" value="Unassembled WGS sequence"/>
</dbReference>
<feature type="short sequence motif" description="Histidine triad motif" evidence="2 3">
    <location>
        <begin position="132"/>
        <end position="136"/>
    </location>
</feature>
<dbReference type="PROSITE" id="PS51084">
    <property type="entry name" value="HIT_2"/>
    <property type="match status" value="1"/>
</dbReference>
<dbReference type="Pfam" id="PF01230">
    <property type="entry name" value="HIT"/>
    <property type="match status" value="1"/>
</dbReference>
<accession>A0YDE8</accession>
<evidence type="ECO:0000256" key="1">
    <source>
        <dbReference type="PIRSR" id="PIRSR601310-1"/>
    </source>
</evidence>
<dbReference type="InterPro" id="IPR036265">
    <property type="entry name" value="HIT-like_sf"/>
</dbReference>
<sequence length="172" mass="18923">MPPGCKIAFFNRFAILYSAAKRHLYPYNKERAVHQSDDCIFCQIVQGNAPCHKVHEDDLTITFLDIFPATAGHLLIVTKEHFSDLLEATPAAIAQVGANSVAVAAAIQQVIAPDGLGIYQLNKPAAGQTVFHYHMHLIPQFDGQSIGIHSKKQGDPAELLLLAEQFRKNLTH</sequence>
<gene>
    <name evidence="5" type="ORF">GP2143_03983</name>
</gene>
<dbReference type="InterPro" id="IPR011146">
    <property type="entry name" value="HIT-like"/>
</dbReference>
<comment type="caution">
    <text evidence="5">The sequence shown here is derived from an EMBL/GenBank/DDBJ whole genome shotgun (WGS) entry which is preliminary data.</text>
</comment>
<dbReference type="PANTHER" id="PTHR46648:SF1">
    <property type="entry name" value="ADENOSINE 5'-MONOPHOSPHORAMIDASE HNT1"/>
    <property type="match status" value="1"/>
</dbReference>
<reference evidence="5 6" key="1">
    <citation type="journal article" date="2010" name="J. Bacteriol.">
        <title>Genome sequence of the oligotrophic marine Gammaproteobacterium HTCC2143, isolated from the Oregon Coast.</title>
        <authorList>
            <person name="Oh H.M."/>
            <person name="Kang I."/>
            <person name="Ferriera S."/>
            <person name="Giovannoni S.J."/>
            <person name="Cho J.C."/>
        </authorList>
    </citation>
    <scope>NUCLEOTIDE SEQUENCE [LARGE SCALE GENOMIC DNA]</scope>
    <source>
        <strain evidence="5 6">HTCC2143</strain>
    </source>
</reference>
<evidence type="ECO:0000313" key="5">
    <source>
        <dbReference type="EMBL" id="EAW31251.1"/>
    </source>
</evidence>
<feature type="domain" description="HIT" evidence="4">
    <location>
        <begin position="40"/>
        <end position="147"/>
    </location>
</feature>
<protein>
    <submittedName>
        <fullName evidence="5">Probable HIT family protein</fullName>
    </submittedName>
</protein>
<dbReference type="SUPFAM" id="SSF54197">
    <property type="entry name" value="HIT-like"/>
    <property type="match status" value="1"/>
</dbReference>
<dbReference type="InterPro" id="IPR001310">
    <property type="entry name" value="Histidine_triad_HIT"/>
</dbReference>
<keyword evidence="6" id="KW-1185">Reference proteome</keyword>
<evidence type="ECO:0000313" key="6">
    <source>
        <dbReference type="Proteomes" id="UP000004931"/>
    </source>
</evidence>
<feature type="active site" description="Tele-AMP-histidine intermediate" evidence="1">
    <location>
        <position position="134"/>
    </location>
</feature>
<dbReference type="AlphaFoldDB" id="A0YDE8"/>
<evidence type="ECO:0000256" key="2">
    <source>
        <dbReference type="PIRSR" id="PIRSR601310-3"/>
    </source>
</evidence>
<organism evidence="5 6">
    <name type="scientific">marine gamma proteobacterium HTCC2143</name>
    <dbReference type="NCBI Taxonomy" id="247633"/>
    <lineage>
        <taxon>Bacteria</taxon>
        <taxon>Pseudomonadati</taxon>
        <taxon>Pseudomonadota</taxon>
        <taxon>Gammaproteobacteria</taxon>
        <taxon>Cellvibrionales</taxon>
        <taxon>Spongiibacteraceae</taxon>
        <taxon>BD1-7 clade</taxon>
    </lineage>
</organism>
<name>A0YDE8_9GAMM</name>
<dbReference type="GO" id="GO:0003824">
    <property type="term" value="F:catalytic activity"/>
    <property type="evidence" value="ECO:0007669"/>
    <property type="project" value="InterPro"/>
</dbReference>
<dbReference type="EMBL" id="AAVT01000004">
    <property type="protein sequence ID" value="EAW31251.1"/>
    <property type="molecule type" value="Genomic_DNA"/>
</dbReference>
<dbReference type="Gene3D" id="3.30.428.10">
    <property type="entry name" value="HIT-like"/>
    <property type="match status" value="1"/>
</dbReference>
<dbReference type="PANTHER" id="PTHR46648">
    <property type="entry name" value="HIT FAMILY PROTEIN 1"/>
    <property type="match status" value="1"/>
</dbReference>